<evidence type="ECO:0000256" key="1">
    <source>
        <dbReference type="SAM" id="Coils"/>
    </source>
</evidence>
<proteinExistence type="predicted"/>
<dbReference type="EMBL" id="MT143888">
    <property type="protein sequence ID" value="QJA43532.1"/>
    <property type="molecule type" value="Genomic_DNA"/>
</dbReference>
<evidence type="ECO:0000313" key="3">
    <source>
        <dbReference type="EMBL" id="QJB00667.1"/>
    </source>
</evidence>
<dbReference type="AlphaFoldDB" id="A0A6H1Z7U8"/>
<accession>A0A6H1Z7U8</accession>
<sequence>MPKFLDKDGVALVRVIAPGKGSSAFYREDQLRRDAPVFKGAQVFLDHPTSKEAQERPERSLRDLVGVAVGDPEYRGDGPAGPGVYAPTKVFKPYRETIEELAPHIGVSIRASGTRVRDKVNGEDVWVAEKFVSGGFDFVTQAGAGGKVVPMLESVGYVDRFLEAHPQDHEESETTRAQFVEWALKQEETQPQNEEENMAENERIKELETQNAALVEQNTRLIEAVALREARDLVIEEVAKVKDLPVVTQARLTESLPKLAPIKEGKLDTESFTARIAQAVAEEKEYLEAIAPKGGKITGMGGGSAPSGSLRQTLIESYRANGKDQATAEAMADVFVRGR</sequence>
<protein>
    <submittedName>
        <fullName evidence="2">Uncharacterized protein</fullName>
    </submittedName>
</protein>
<keyword evidence="1" id="KW-0175">Coiled coil</keyword>
<feature type="coiled-coil region" evidence="1">
    <location>
        <begin position="197"/>
        <end position="224"/>
    </location>
</feature>
<gene>
    <name evidence="3" type="ORF">MM171A00328_0032</name>
    <name evidence="2" type="ORF">MM171B00216_0032</name>
</gene>
<dbReference type="EMBL" id="MT143698">
    <property type="protein sequence ID" value="QJB00667.1"/>
    <property type="molecule type" value="Genomic_DNA"/>
</dbReference>
<organism evidence="2">
    <name type="scientific">viral metagenome</name>
    <dbReference type="NCBI Taxonomy" id="1070528"/>
    <lineage>
        <taxon>unclassified sequences</taxon>
        <taxon>metagenomes</taxon>
        <taxon>organismal metagenomes</taxon>
    </lineage>
</organism>
<reference evidence="2" key="1">
    <citation type="submission" date="2020-03" db="EMBL/GenBank/DDBJ databases">
        <title>The deep terrestrial virosphere.</title>
        <authorList>
            <person name="Holmfeldt K."/>
            <person name="Nilsson E."/>
            <person name="Simone D."/>
            <person name="Lopez-Fernandez M."/>
            <person name="Wu X."/>
            <person name="de Brujin I."/>
            <person name="Lundin D."/>
            <person name="Andersson A."/>
            <person name="Bertilsson S."/>
            <person name="Dopson M."/>
        </authorList>
    </citation>
    <scope>NUCLEOTIDE SEQUENCE</scope>
    <source>
        <strain evidence="3">MM171A00328</strain>
        <strain evidence="2">MM171B00216</strain>
    </source>
</reference>
<name>A0A6H1Z7U8_9ZZZZ</name>
<evidence type="ECO:0000313" key="2">
    <source>
        <dbReference type="EMBL" id="QJA43532.1"/>
    </source>
</evidence>